<feature type="compositionally biased region" description="Basic and acidic residues" evidence="1">
    <location>
        <begin position="250"/>
        <end position="264"/>
    </location>
</feature>
<dbReference type="AlphaFoldDB" id="A0AAE0CAS7"/>
<feature type="region of interest" description="Disordered" evidence="1">
    <location>
        <begin position="187"/>
        <end position="280"/>
    </location>
</feature>
<proteinExistence type="predicted"/>
<evidence type="ECO:0000313" key="3">
    <source>
        <dbReference type="Proteomes" id="UP001190700"/>
    </source>
</evidence>
<protein>
    <submittedName>
        <fullName evidence="2">Uncharacterized protein</fullName>
    </submittedName>
</protein>
<dbReference type="EMBL" id="LGRX02026709">
    <property type="protein sequence ID" value="KAK3250437.1"/>
    <property type="molecule type" value="Genomic_DNA"/>
</dbReference>
<name>A0AAE0CAS7_9CHLO</name>
<keyword evidence="3" id="KW-1185">Reference proteome</keyword>
<accession>A0AAE0CAS7</accession>
<organism evidence="2 3">
    <name type="scientific">Cymbomonas tetramitiformis</name>
    <dbReference type="NCBI Taxonomy" id="36881"/>
    <lineage>
        <taxon>Eukaryota</taxon>
        <taxon>Viridiplantae</taxon>
        <taxon>Chlorophyta</taxon>
        <taxon>Pyramimonadophyceae</taxon>
        <taxon>Pyramimonadales</taxon>
        <taxon>Pyramimonadaceae</taxon>
        <taxon>Cymbomonas</taxon>
    </lineage>
</organism>
<reference evidence="2 3" key="1">
    <citation type="journal article" date="2015" name="Genome Biol. Evol.">
        <title>Comparative Genomics of a Bacterivorous Green Alga Reveals Evolutionary Causalities and Consequences of Phago-Mixotrophic Mode of Nutrition.</title>
        <authorList>
            <person name="Burns J.A."/>
            <person name="Paasch A."/>
            <person name="Narechania A."/>
            <person name="Kim E."/>
        </authorList>
    </citation>
    <scope>NUCLEOTIDE SEQUENCE [LARGE SCALE GENOMIC DNA]</scope>
    <source>
        <strain evidence="2 3">PLY_AMNH</strain>
    </source>
</reference>
<sequence length="382" mass="43396">IDDLDELLNRLPKDLSIKGFQAPASQLDTEGMVGHWSDLNSGGDLMMVDRMHIKHMCDSAKRARELLESTKEYIETQRYRPSTPERRRDRRFDKAMLNLALQRILAFEDVYGHPESWDEPKYYRLNDMLSKLSLKSKRTHPRALPNDHMWGQGHSGLFPMYHSSGVLRANPKTDPHLLQYMQGLEESIPRRGSASPRSRQSFLPEIRPSTAEKTLLNRIPPKTDKKEAPDTTLKMKSLRIVPPGPQLSPERGHTPLDEESHSAPERGLQLEGHGPDWKGPISSRSVNTTAYSTFNQDRVIIKPKPPRFGFGHGYRHSRIESPSSIILDNRGMTPWATDKGDKMPFEVDQSTEIPSQAETPRDSICEEIFDLKLAPVPPADAD</sequence>
<comment type="caution">
    <text evidence="2">The sequence shown here is derived from an EMBL/GenBank/DDBJ whole genome shotgun (WGS) entry which is preliminary data.</text>
</comment>
<evidence type="ECO:0000313" key="2">
    <source>
        <dbReference type="EMBL" id="KAK3250437.1"/>
    </source>
</evidence>
<dbReference type="Proteomes" id="UP001190700">
    <property type="component" value="Unassembled WGS sequence"/>
</dbReference>
<gene>
    <name evidence="2" type="ORF">CYMTET_40184</name>
</gene>
<feature type="non-terminal residue" evidence="2">
    <location>
        <position position="1"/>
    </location>
</feature>
<evidence type="ECO:0000256" key="1">
    <source>
        <dbReference type="SAM" id="MobiDB-lite"/>
    </source>
</evidence>